<reference evidence="2" key="1">
    <citation type="submission" date="2025-08" db="UniProtKB">
        <authorList>
            <consortium name="RefSeq"/>
        </authorList>
    </citation>
    <scope>IDENTIFICATION</scope>
    <source>
        <tissue evidence="2">Testes</tissue>
    </source>
</reference>
<dbReference type="Gene3D" id="3.40.50.10130">
    <property type="match status" value="1"/>
</dbReference>
<dbReference type="RefSeq" id="XP_006813157.1">
    <property type="nucleotide sequence ID" value="XM_006813094.1"/>
</dbReference>
<organism evidence="1 2">
    <name type="scientific">Saccoglossus kowalevskii</name>
    <name type="common">Acorn worm</name>
    <dbReference type="NCBI Taxonomy" id="10224"/>
    <lineage>
        <taxon>Eukaryota</taxon>
        <taxon>Metazoa</taxon>
        <taxon>Hemichordata</taxon>
        <taxon>Enteropneusta</taxon>
        <taxon>Harrimaniidae</taxon>
        <taxon>Saccoglossus</taxon>
    </lineage>
</organism>
<protein>
    <submittedName>
        <fullName evidence="2">Uncharacterized protein LOC102803948</fullName>
    </submittedName>
</protein>
<evidence type="ECO:0000313" key="2">
    <source>
        <dbReference type="RefSeq" id="XP_006813157.1"/>
    </source>
</evidence>
<accession>A0ABM0LZG6</accession>
<proteinExistence type="predicted"/>
<name>A0ABM0LZG6_SACKO</name>
<keyword evidence="1" id="KW-1185">Reference proteome</keyword>
<dbReference type="Proteomes" id="UP000694865">
    <property type="component" value="Unplaced"/>
</dbReference>
<gene>
    <name evidence="2" type="primary">LOC102803948</name>
</gene>
<evidence type="ECO:0000313" key="1">
    <source>
        <dbReference type="Proteomes" id="UP000694865"/>
    </source>
</evidence>
<dbReference type="GeneID" id="102803948"/>
<sequence>MAWSLKDGRYFRQKQQMLEWKNEYTKGNLEVALKYVIESTPEAYRVTCGDECGGVARCGNPSVMQVKNVIRELEESGDFDVIRTPDIHGTVEFLVTVTLELQHRLVRIFLSSSVLQCYSKDHAG</sequence>